<feature type="compositionally biased region" description="Acidic residues" evidence="1">
    <location>
        <begin position="46"/>
        <end position="56"/>
    </location>
</feature>
<feature type="compositionally biased region" description="Basic and acidic residues" evidence="1">
    <location>
        <begin position="137"/>
        <end position="164"/>
    </location>
</feature>
<feature type="compositionally biased region" description="Basic and acidic residues" evidence="1">
    <location>
        <begin position="620"/>
        <end position="659"/>
    </location>
</feature>
<feature type="compositionally biased region" description="Basic residues" evidence="1">
    <location>
        <begin position="322"/>
        <end position="332"/>
    </location>
</feature>
<evidence type="ECO:0000256" key="1">
    <source>
        <dbReference type="SAM" id="MobiDB-lite"/>
    </source>
</evidence>
<feature type="compositionally biased region" description="Basic and acidic residues" evidence="1">
    <location>
        <begin position="540"/>
        <end position="549"/>
    </location>
</feature>
<feature type="compositionally biased region" description="Polar residues" evidence="1">
    <location>
        <begin position="173"/>
        <end position="192"/>
    </location>
</feature>
<proteinExistence type="predicted"/>
<feature type="compositionally biased region" description="Basic and acidic residues" evidence="1">
    <location>
        <begin position="103"/>
        <end position="121"/>
    </location>
</feature>
<feature type="compositionally biased region" description="Basic residues" evidence="1">
    <location>
        <begin position="567"/>
        <end position="579"/>
    </location>
</feature>
<reference evidence="2 3" key="1">
    <citation type="journal article" date="2018" name="Elife">
        <title>Functional genomics of lipid metabolism in the oleaginous yeast Rhodosporidium toruloides.</title>
        <authorList>
            <person name="Coradetti S.T."/>
            <person name="Pinel D."/>
            <person name="Geiselman G."/>
            <person name="Ito M."/>
            <person name="Mondo S."/>
            <person name="Reilly M.C."/>
            <person name="Cheng Y.F."/>
            <person name="Bauer S."/>
            <person name="Grigoriev I."/>
            <person name="Gladden J.M."/>
            <person name="Simmons B.A."/>
            <person name="Brem R."/>
            <person name="Arkin A.P."/>
            <person name="Skerker J.M."/>
        </authorList>
    </citation>
    <scope>NUCLEOTIDE SEQUENCE [LARGE SCALE GENOMIC DNA]</scope>
    <source>
        <strain evidence="2 3">NBRC 0880</strain>
    </source>
</reference>
<feature type="compositionally biased region" description="Basic and acidic residues" evidence="1">
    <location>
        <begin position="196"/>
        <end position="208"/>
    </location>
</feature>
<dbReference type="EMBL" id="LCTV02000005">
    <property type="protein sequence ID" value="PRQ74912.1"/>
    <property type="molecule type" value="Genomic_DNA"/>
</dbReference>
<feature type="compositionally biased region" description="Basic and acidic residues" evidence="1">
    <location>
        <begin position="1"/>
        <end position="11"/>
    </location>
</feature>
<feature type="compositionally biased region" description="Basic and acidic residues" evidence="1">
    <location>
        <begin position="667"/>
        <end position="682"/>
    </location>
</feature>
<feature type="compositionally biased region" description="Polar residues" evidence="1">
    <location>
        <begin position="75"/>
        <end position="92"/>
    </location>
</feature>
<feature type="region of interest" description="Disordered" evidence="1">
    <location>
        <begin position="1"/>
        <end position="208"/>
    </location>
</feature>
<feature type="compositionally biased region" description="Basic and acidic residues" evidence="1">
    <location>
        <begin position="510"/>
        <end position="523"/>
    </location>
</feature>
<dbReference type="AlphaFoldDB" id="A0A2T0AAA0"/>
<feature type="compositionally biased region" description="Basic and acidic residues" evidence="1">
    <location>
        <begin position="706"/>
        <end position="730"/>
    </location>
</feature>
<evidence type="ECO:0000313" key="2">
    <source>
        <dbReference type="EMBL" id="PRQ74912.1"/>
    </source>
</evidence>
<sequence length="780" mass="86395">MNDTTMTHDTDSPPASEGSTTSWPATEVELSEDVPTPRVTSKEESGTDEGVEEISETAETTTEQPGKADIAADISPTTTDSLATPASPSWSRSRLPVSDDEDAASKVEDSAPAKKEKKAEEGAQQEESGSLGLSMGKEVEAQAATHEKAGDAVAKEQDKEDQPKRPAFVLTRPTVSGENELVTITQPSTPSGSVAGDKKDEDKPDPRNIRITTFLPETKTFFTSPTTTNAIPNSAVSPLTQTFFSTDFSVRSPPRPGGAFITELPSDAEVTVSQAVKITVGEPKPSRPGSRDPSRSRNASPAMRPLSQNRKRIPSPSPVRPPRPHSSSHTRVYRPLSDSDDDTSDARPTHLPFVRGRTVVSAPPLRTAPPGSFKIHRQPPQYSHVPRDPLFQYEEPRRPASREEPRRRPPRQEERFAPSRSTLLNDLKKALKTDPATYYAVKGLLAEHDERKRESRKEKESYRVPEEKRSSAHRHDERRTRHEERPADVFEPRIPVSFAFMTGASGSETEVDKARSLHQDKLRKPVRPTAPSSRSPQPASHDESYKESPRLPTTSHSTKRSDDDRRPHRPIPVRIHHPLSHAIPSPEPPYPSSRDPSPQRFLPRSQTLTMAQAARLAEGLGDRRQADDLRKTGLKSGDKVSLLDERDGGEKLRKKEEKISSGTGNSSKKEKKDGERREEKSKSARRHSFDSVVDYKPSPQSSTAKKNGEPSSSRKTEKPSRSSARKDDPYRSPVHKPVDYRYSTGRPRDTIDRYVASDASSKKGGKGKERAISFDFDDLM</sequence>
<name>A0A2T0AAA0_RHOTO</name>
<dbReference type="OrthoDB" id="2526117at2759"/>
<accession>A0A2T0AAA0</accession>
<gene>
    <name evidence="2" type="ORF">AAT19DRAFT_13934</name>
</gene>
<comment type="caution">
    <text evidence="2">The sequence shown here is derived from an EMBL/GenBank/DDBJ whole genome shotgun (WGS) entry which is preliminary data.</text>
</comment>
<organism evidence="2 3">
    <name type="scientific">Rhodotorula toruloides</name>
    <name type="common">Yeast</name>
    <name type="synonym">Rhodosporidium toruloides</name>
    <dbReference type="NCBI Taxonomy" id="5286"/>
    <lineage>
        <taxon>Eukaryota</taxon>
        <taxon>Fungi</taxon>
        <taxon>Dikarya</taxon>
        <taxon>Basidiomycota</taxon>
        <taxon>Pucciniomycotina</taxon>
        <taxon>Microbotryomycetes</taxon>
        <taxon>Sporidiobolales</taxon>
        <taxon>Sporidiobolaceae</taxon>
        <taxon>Rhodotorula</taxon>
    </lineage>
</organism>
<feature type="compositionally biased region" description="Basic and acidic residues" evidence="1">
    <location>
        <begin position="445"/>
        <end position="491"/>
    </location>
</feature>
<feature type="region of interest" description="Disordered" evidence="1">
    <location>
        <begin position="247"/>
        <end position="780"/>
    </location>
</feature>
<protein>
    <submittedName>
        <fullName evidence="2">Proteophosphoglycan ppg4</fullName>
    </submittedName>
</protein>
<dbReference type="Proteomes" id="UP000239560">
    <property type="component" value="Unassembled WGS sequence"/>
</dbReference>
<feature type="compositionally biased region" description="Basic and acidic residues" evidence="1">
    <location>
        <begin position="394"/>
        <end position="417"/>
    </location>
</feature>
<evidence type="ECO:0000313" key="3">
    <source>
        <dbReference type="Proteomes" id="UP000239560"/>
    </source>
</evidence>